<reference evidence="2 4" key="1">
    <citation type="submission" date="2018-06" db="EMBL/GenBank/DDBJ databases">
        <title>Complete Genome Sequence of the Microcystin-Degrading Bacterium Sphingosinicella microcystinivorans Strain B-9.</title>
        <authorList>
            <person name="Jin H."/>
            <person name="Nishizawa T."/>
            <person name="Guo Y."/>
            <person name="Nishizawa A."/>
            <person name="Park H."/>
            <person name="Kato H."/>
            <person name="Tsuji K."/>
            <person name="Harada K."/>
        </authorList>
    </citation>
    <scope>NUCLEOTIDE SEQUENCE [LARGE SCALE GENOMIC DNA]</scope>
    <source>
        <strain evidence="2 4">B9</strain>
    </source>
</reference>
<proteinExistence type="predicted"/>
<sequence>MAFMLSATLSSLLLFVSLAVVAHMFANARTTIARALRGEIDAVITERLVTAVEPMPRPCPAPSRYRDWQPLPLAA</sequence>
<dbReference type="Proteomes" id="UP000276029">
    <property type="component" value="Unassembled WGS sequence"/>
</dbReference>
<evidence type="ECO:0000313" key="4">
    <source>
        <dbReference type="Proteomes" id="UP000275727"/>
    </source>
</evidence>
<feature type="chain" id="PRO_5042025536" evidence="1">
    <location>
        <begin position="23"/>
        <end position="75"/>
    </location>
</feature>
<keyword evidence="1" id="KW-0732">Signal</keyword>
<dbReference type="EMBL" id="AP018711">
    <property type="protein sequence ID" value="BBE35074.1"/>
    <property type="molecule type" value="Genomic_DNA"/>
</dbReference>
<evidence type="ECO:0000313" key="3">
    <source>
        <dbReference type="EMBL" id="RKS92054.1"/>
    </source>
</evidence>
<keyword evidence="5" id="KW-1185">Reference proteome</keyword>
<dbReference type="AlphaFoldDB" id="A0AAD1D7M8"/>
<dbReference type="Proteomes" id="UP000275727">
    <property type="component" value="Chromosome"/>
</dbReference>
<evidence type="ECO:0000256" key="1">
    <source>
        <dbReference type="SAM" id="SignalP"/>
    </source>
</evidence>
<gene>
    <name evidence="3" type="ORF">DFR51_1630</name>
    <name evidence="2" type="ORF">SmB9_27320</name>
</gene>
<accession>A0AAD1D7M8</accession>
<reference evidence="3 5" key="2">
    <citation type="submission" date="2018-10" db="EMBL/GenBank/DDBJ databases">
        <title>Genomic Encyclopedia of Type Strains, Phase IV (KMG-IV): sequencing the most valuable type-strain genomes for metagenomic binning, comparative biology and taxonomic classification.</title>
        <authorList>
            <person name="Goeker M."/>
        </authorList>
    </citation>
    <scope>NUCLEOTIDE SEQUENCE [LARGE SCALE GENOMIC DNA]</scope>
    <source>
        <strain evidence="3 5">DSM 19791</strain>
    </source>
</reference>
<evidence type="ECO:0000313" key="5">
    <source>
        <dbReference type="Proteomes" id="UP000276029"/>
    </source>
</evidence>
<dbReference type="EMBL" id="RBWX01000007">
    <property type="protein sequence ID" value="RKS92054.1"/>
    <property type="molecule type" value="Genomic_DNA"/>
</dbReference>
<organism evidence="2 4">
    <name type="scientific">Sphingosinicella microcystinivorans</name>
    <dbReference type="NCBI Taxonomy" id="335406"/>
    <lineage>
        <taxon>Bacteria</taxon>
        <taxon>Pseudomonadati</taxon>
        <taxon>Pseudomonadota</taxon>
        <taxon>Alphaproteobacteria</taxon>
        <taxon>Sphingomonadales</taxon>
        <taxon>Sphingosinicellaceae</taxon>
        <taxon>Sphingosinicella</taxon>
    </lineage>
</organism>
<protein>
    <submittedName>
        <fullName evidence="2">Uncharacterized protein</fullName>
    </submittedName>
</protein>
<evidence type="ECO:0000313" key="2">
    <source>
        <dbReference type="EMBL" id="BBE35074.1"/>
    </source>
</evidence>
<feature type="signal peptide" evidence="1">
    <location>
        <begin position="1"/>
        <end position="22"/>
    </location>
</feature>
<dbReference type="KEGG" id="smic:SmB9_27320"/>
<name>A0AAD1D7M8_SPHMI</name>